<dbReference type="RefSeq" id="WP_264242115.1">
    <property type="nucleotide sequence ID" value="NZ_CP107567.1"/>
</dbReference>
<dbReference type="EMBL" id="CP107567">
    <property type="protein sequence ID" value="UYQ60909.1"/>
    <property type="molecule type" value="Genomic_DNA"/>
</dbReference>
<dbReference type="Pfam" id="PF00248">
    <property type="entry name" value="Aldo_ket_red"/>
    <property type="match status" value="1"/>
</dbReference>
<dbReference type="PANTHER" id="PTHR43364">
    <property type="entry name" value="NADH-SPECIFIC METHYLGLYOXAL REDUCTASE-RELATED"/>
    <property type="match status" value="1"/>
</dbReference>
<evidence type="ECO:0000259" key="1">
    <source>
        <dbReference type="Pfam" id="PF00248"/>
    </source>
</evidence>
<dbReference type="PANTHER" id="PTHR43364:SF6">
    <property type="entry name" value="OXIDOREDUCTASE-RELATED"/>
    <property type="match status" value="1"/>
</dbReference>
<evidence type="ECO:0000313" key="3">
    <source>
        <dbReference type="Proteomes" id="UP001163878"/>
    </source>
</evidence>
<dbReference type="InterPro" id="IPR036812">
    <property type="entry name" value="NAD(P)_OxRdtase_dom_sf"/>
</dbReference>
<dbReference type="InterPro" id="IPR050523">
    <property type="entry name" value="AKR_Detox_Biosynth"/>
</dbReference>
<evidence type="ECO:0000313" key="2">
    <source>
        <dbReference type="EMBL" id="UYQ60909.1"/>
    </source>
</evidence>
<dbReference type="InterPro" id="IPR023210">
    <property type="entry name" value="NADP_OxRdtase_dom"/>
</dbReference>
<gene>
    <name evidence="2" type="ORF">OGH68_05100</name>
</gene>
<accession>A0ABY6I2B6</accession>
<reference evidence="2" key="1">
    <citation type="submission" date="2022-10" db="EMBL/GenBank/DDBJ databases">
        <title>Cytochrome P450 Catalyzes Benzene Ring Formation in the Biosynthesis of Trialkyl-Substituted Aromatic Polyketides.</title>
        <authorList>
            <person name="Zhao E."/>
            <person name="Ge H."/>
        </authorList>
    </citation>
    <scope>NUCLEOTIDE SEQUENCE</scope>
    <source>
        <strain evidence="2">NA0869</strain>
    </source>
</reference>
<dbReference type="PRINTS" id="PR00069">
    <property type="entry name" value="ALDKETRDTASE"/>
</dbReference>
<dbReference type="CDD" id="cd19081">
    <property type="entry name" value="AKR_AKR9C1"/>
    <property type="match status" value="1"/>
</dbReference>
<dbReference type="InterPro" id="IPR020471">
    <property type="entry name" value="AKR"/>
</dbReference>
<name>A0ABY6I2B6_STRPE</name>
<dbReference type="SUPFAM" id="SSF51430">
    <property type="entry name" value="NAD(P)-linked oxidoreductase"/>
    <property type="match status" value="1"/>
</dbReference>
<sequence>MFACDAAALKPGRTAASKESRKHPLTTIANSDLDVFAFCLGGSVFGWTADKQTSFRVLDAYADAGGNFIDTADSYSQWAPSNTGGESESILGDWLTSRGTRDRLVIATKVGRKGGLTGLSPKVIRQAVEESLRRLRTDYIDLYYTHADDPGTPLEETLSTLDGLISAGKVRHIGASNISGPRLAESLAVSKQAGLAAYVAVQPPFNLMEREAFENGLAPVCEREGISCVPYFALAQGFLTGKYRQAAPPVESVRGAVAHAYGSTGRGRAVLRALDEIAAEHGTAPAAVALAWLRAQPHVTAPLASSTTPEQLAELIPGATLELTKTDVHCLDIASRTTTRKDPQTLYSGRNL</sequence>
<feature type="domain" description="NADP-dependent oxidoreductase" evidence="1">
    <location>
        <begin position="39"/>
        <end position="333"/>
    </location>
</feature>
<dbReference type="Proteomes" id="UP001163878">
    <property type="component" value="Chromosome"/>
</dbReference>
<keyword evidence="3" id="KW-1185">Reference proteome</keyword>
<protein>
    <submittedName>
        <fullName evidence="2">Aldo/keto reductase</fullName>
    </submittedName>
</protein>
<proteinExistence type="predicted"/>
<dbReference type="Gene3D" id="3.20.20.100">
    <property type="entry name" value="NADP-dependent oxidoreductase domain"/>
    <property type="match status" value="1"/>
</dbReference>
<organism evidence="2 3">
    <name type="scientific">Streptomyces peucetius</name>
    <dbReference type="NCBI Taxonomy" id="1950"/>
    <lineage>
        <taxon>Bacteria</taxon>
        <taxon>Bacillati</taxon>
        <taxon>Actinomycetota</taxon>
        <taxon>Actinomycetes</taxon>
        <taxon>Kitasatosporales</taxon>
        <taxon>Streptomycetaceae</taxon>
        <taxon>Streptomyces</taxon>
    </lineage>
</organism>